<dbReference type="Gene3D" id="2.100.10.30">
    <property type="entry name" value="Jacalin-like lectin domain"/>
    <property type="match status" value="2"/>
</dbReference>
<evidence type="ECO:0000256" key="1">
    <source>
        <dbReference type="ARBA" id="ARBA00022729"/>
    </source>
</evidence>
<dbReference type="InterPro" id="IPR036404">
    <property type="entry name" value="Jacalin-like_lectin_dom_sf"/>
</dbReference>
<dbReference type="Proteomes" id="UP000663843">
    <property type="component" value="Unassembled WGS sequence"/>
</dbReference>
<evidence type="ECO:0000313" key="5">
    <source>
        <dbReference type="Proteomes" id="UP000663843"/>
    </source>
</evidence>
<accession>A0A8H3C1A3</accession>
<evidence type="ECO:0000313" key="4">
    <source>
        <dbReference type="EMBL" id="CAE6468962.1"/>
    </source>
</evidence>
<evidence type="ECO:0000259" key="3">
    <source>
        <dbReference type="PROSITE" id="PS51752"/>
    </source>
</evidence>
<keyword evidence="1" id="KW-0732">Signal</keyword>
<proteinExistence type="predicted"/>
<dbReference type="PANTHER" id="PTHR33589">
    <property type="entry name" value="OS11G0524900 PROTEIN"/>
    <property type="match status" value="1"/>
</dbReference>
<feature type="domain" description="Jacalin-type lectin" evidence="3">
    <location>
        <begin position="433"/>
        <end position="586"/>
    </location>
</feature>
<dbReference type="EMBL" id="CAJMWT010003321">
    <property type="protein sequence ID" value="CAE6468962.1"/>
    <property type="molecule type" value="Genomic_DNA"/>
</dbReference>
<sequence length="591" mass="64882">MRERNETSVPPHLICGHGFTLDSSDGPIRSGRRAIQQFFRGVDLDNPEDANYVKQADGEKVFEDEYSKTRLGALYTHSGWPPPGSIPEVPRGSSDAKPRVIESDRWATRRIMVPMWSITLRVDNLSPAEALVRAVEDALARPNDVSRIRALDEVFASWGDIIPVVAIVGSVIAATGVIPSHTNLKPISSFPEPNNQVTFRDLNTFIDAQLQIEGKFERVLEYHVTGGRPDILLRNGFDTWLDNIKTTRGWEIIKVTQAIPITDILDHTIQQKIKELYANHSILFRSPTVGVSSKSEFDSTVNGFCPIQRIEIGVSNTCVKSLLMYYANGQTAGPYGHSGHAMRVERFDLTLGEFITDIFIWPSDHSIASIQLVKNTGYISPIYGATRGVTQPPHLLSGNGKALAGLSGGYDEIGIAQLQAIWRNDLEAANYRAIQTSFVGGADGDLWNDLKFIGDRSTARISGITARSPGTGYLSSLQTTYTSRVGGYPAHQESPIHGTEDGPITSWALGDNQCITGVRGRYDGTSICELQFITNRNESPAFGKPGGNFNFNFPAPETQGGNKMVLHYMAGKSARRVNSIIFVWADSGQQV</sequence>
<organism evidence="4 5">
    <name type="scientific">Rhizoctonia solani</name>
    <dbReference type="NCBI Taxonomy" id="456999"/>
    <lineage>
        <taxon>Eukaryota</taxon>
        <taxon>Fungi</taxon>
        <taxon>Dikarya</taxon>
        <taxon>Basidiomycota</taxon>
        <taxon>Agaricomycotina</taxon>
        <taxon>Agaricomycetes</taxon>
        <taxon>Cantharellales</taxon>
        <taxon>Ceratobasidiaceae</taxon>
        <taxon>Rhizoctonia</taxon>
    </lineage>
</organism>
<dbReference type="InterPro" id="IPR052321">
    <property type="entry name" value="PolyBind_ProtTraffic"/>
</dbReference>
<gene>
    <name evidence="4" type="ORF">RDB_LOCUS104069</name>
</gene>
<comment type="caution">
    <text evidence="4">The sequence shown here is derived from an EMBL/GenBank/DDBJ whole genome shotgun (WGS) entry which is preliminary data.</text>
</comment>
<dbReference type="GO" id="GO:0030246">
    <property type="term" value="F:carbohydrate binding"/>
    <property type="evidence" value="ECO:0007669"/>
    <property type="project" value="UniProtKB-KW"/>
</dbReference>
<evidence type="ECO:0000256" key="2">
    <source>
        <dbReference type="ARBA" id="ARBA00022734"/>
    </source>
</evidence>
<dbReference type="Pfam" id="PF01419">
    <property type="entry name" value="Jacalin"/>
    <property type="match status" value="2"/>
</dbReference>
<keyword evidence="2" id="KW-0430">Lectin</keyword>
<protein>
    <recommendedName>
        <fullName evidence="3">Jacalin-type lectin domain-containing protein</fullName>
    </recommendedName>
</protein>
<dbReference type="AlphaFoldDB" id="A0A8H3C1A3"/>
<name>A0A8H3C1A3_9AGAM</name>
<dbReference type="Pfam" id="PF22693">
    <property type="entry name" value="MACPF_1"/>
    <property type="match status" value="1"/>
</dbReference>
<reference evidence="4" key="1">
    <citation type="submission" date="2021-01" db="EMBL/GenBank/DDBJ databases">
        <authorList>
            <person name="Kaushik A."/>
        </authorList>
    </citation>
    <scope>NUCLEOTIDE SEQUENCE</scope>
    <source>
        <strain evidence="4">AG2-2IIIB</strain>
    </source>
</reference>
<dbReference type="SUPFAM" id="SSF51101">
    <property type="entry name" value="Mannose-binding lectins"/>
    <property type="match status" value="2"/>
</dbReference>
<dbReference type="InterPro" id="IPR001229">
    <property type="entry name" value="Jacalin-like_lectin_dom"/>
</dbReference>
<dbReference type="InterPro" id="IPR054586">
    <property type="entry name" value="MACPF_1_fungal"/>
</dbReference>
<dbReference type="SMART" id="SM00915">
    <property type="entry name" value="Jacalin"/>
    <property type="match status" value="1"/>
</dbReference>
<dbReference type="PROSITE" id="PS51752">
    <property type="entry name" value="JACALIN_LECTIN"/>
    <property type="match status" value="1"/>
</dbReference>
<dbReference type="PANTHER" id="PTHR33589:SF3">
    <property type="entry name" value="ZYMOGEN GRANULE MEMBRANE PROTEIN 16-LIKE"/>
    <property type="match status" value="1"/>
</dbReference>